<gene>
    <name evidence="2" type="ORF">MGAL_10B036767</name>
</gene>
<dbReference type="PANTHER" id="PTHR47027">
    <property type="entry name" value="REVERSE TRANSCRIPTASE DOMAIN-CONTAINING PROTEIN"/>
    <property type="match status" value="1"/>
</dbReference>
<comment type="caution">
    <text evidence="2">The sequence shown here is derived from an EMBL/GenBank/DDBJ whole genome shotgun (WGS) entry which is preliminary data.</text>
</comment>
<sequence length="168" mass="18879">MEEFKRESKDLNKPTIYGMLDAKSAFDIVRHTNLIRELYHLGISEQCILMNDLNKDATSKIKWKGNTSDAFNIEQGVMQGRTLSADLYKVYVNQLSNNFVESKLGGKIGSISSCADDKAIVGNNPFDIQVLINMACDYSQREGYLLQPEKSVTLPIKTNITVTFTEDT</sequence>
<name>A0A8B6BI46_MYTGA</name>
<dbReference type="PANTHER" id="PTHR47027:SF20">
    <property type="entry name" value="REVERSE TRANSCRIPTASE-LIKE PROTEIN WITH RNA-DIRECTED DNA POLYMERASE DOMAIN"/>
    <property type="match status" value="1"/>
</dbReference>
<reference evidence="2" key="1">
    <citation type="submission" date="2018-11" db="EMBL/GenBank/DDBJ databases">
        <authorList>
            <person name="Alioto T."/>
            <person name="Alioto T."/>
        </authorList>
    </citation>
    <scope>NUCLEOTIDE SEQUENCE</scope>
</reference>
<proteinExistence type="predicted"/>
<feature type="domain" description="Reverse transcriptase" evidence="1">
    <location>
        <begin position="1"/>
        <end position="168"/>
    </location>
</feature>
<evidence type="ECO:0000313" key="3">
    <source>
        <dbReference type="Proteomes" id="UP000596742"/>
    </source>
</evidence>
<dbReference type="InterPro" id="IPR000477">
    <property type="entry name" value="RT_dom"/>
</dbReference>
<dbReference type="EMBL" id="UYJE01000103">
    <property type="protein sequence ID" value="VDH90221.1"/>
    <property type="molecule type" value="Genomic_DNA"/>
</dbReference>
<dbReference type="OrthoDB" id="6156040at2759"/>
<dbReference type="AlphaFoldDB" id="A0A8B6BI46"/>
<dbReference type="Pfam" id="PF00078">
    <property type="entry name" value="RVT_1"/>
    <property type="match status" value="1"/>
</dbReference>
<organism evidence="2 3">
    <name type="scientific">Mytilus galloprovincialis</name>
    <name type="common">Mediterranean mussel</name>
    <dbReference type="NCBI Taxonomy" id="29158"/>
    <lineage>
        <taxon>Eukaryota</taxon>
        <taxon>Metazoa</taxon>
        <taxon>Spiralia</taxon>
        <taxon>Lophotrochozoa</taxon>
        <taxon>Mollusca</taxon>
        <taxon>Bivalvia</taxon>
        <taxon>Autobranchia</taxon>
        <taxon>Pteriomorphia</taxon>
        <taxon>Mytilida</taxon>
        <taxon>Mytiloidea</taxon>
        <taxon>Mytilidae</taxon>
        <taxon>Mytilinae</taxon>
        <taxon>Mytilus</taxon>
    </lineage>
</organism>
<accession>A0A8B6BI46</accession>
<dbReference type="PROSITE" id="PS50878">
    <property type="entry name" value="RT_POL"/>
    <property type="match status" value="1"/>
</dbReference>
<protein>
    <recommendedName>
        <fullName evidence="1">Reverse transcriptase domain-containing protein</fullName>
    </recommendedName>
</protein>
<keyword evidence="3" id="KW-1185">Reference proteome</keyword>
<dbReference type="Proteomes" id="UP000596742">
    <property type="component" value="Unassembled WGS sequence"/>
</dbReference>
<evidence type="ECO:0000259" key="1">
    <source>
        <dbReference type="PROSITE" id="PS50878"/>
    </source>
</evidence>
<evidence type="ECO:0000313" key="2">
    <source>
        <dbReference type="EMBL" id="VDH90221.1"/>
    </source>
</evidence>